<dbReference type="CDD" id="cd06529">
    <property type="entry name" value="S24_LexA-like"/>
    <property type="match status" value="1"/>
</dbReference>
<dbReference type="PROSITE" id="PS51198">
    <property type="entry name" value="UVRD_HELICASE_ATP_BIND"/>
    <property type="match status" value="1"/>
</dbReference>
<dbReference type="PANTHER" id="PTHR11070:SF45">
    <property type="entry name" value="DNA 3'-5' HELICASE"/>
    <property type="match status" value="1"/>
</dbReference>
<evidence type="ECO:0000256" key="12">
    <source>
        <dbReference type="ARBA" id="ARBA00023163"/>
    </source>
</evidence>
<dbReference type="PANTHER" id="PTHR11070">
    <property type="entry name" value="UVRD / RECB / PCRA DNA HELICASE FAMILY MEMBER"/>
    <property type="match status" value="1"/>
</dbReference>
<keyword evidence="13" id="KW-0234">DNA repair</keyword>
<dbReference type="GO" id="GO:0006260">
    <property type="term" value="P:DNA replication"/>
    <property type="evidence" value="ECO:0007669"/>
    <property type="project" value="UniProtKB-KW"/>
</dbReference>
<dbReference type="EMBL" id="QFGA01000002">
    <property type="protein sequence ID" value="TEB05666.1"/>
    <property type="molecule type" value="Genomic_DNA"/>
</dbReference>
<keyword evidence="7 19" id="KW-0347">Helicase</keyword>
<evidence type="ECO:0000256" key="1">
    <source>
        <dbReference type="ARBA" id="ARBA00007484"/>
    </source>
</evidence>
<name>A0A4Y7RA73_9FIRM</name>
<keyword evidence="15" id="KW-0742">SOS response</keyword>
<dbReference type="Pfam" id="PF00717">
    <property type="entry name" value="Peptidase_S24"/>
    <property type="match status" value="1"/>
</dbReference>
<evidence type="ECO:0000256" key="2">
    <source>
        <dbReference type="ARBA" id="ARBA00022491"/>
    </source>
</evidence>
<organism evidence="22 23">
    <name type="scientific">Pelotomaculum schinkii</name>
    <dbReference type="NCBI Taxonomy" id="78350"/>
    <lineage>
        <taxon>Bacteria</taxon>
        <taxon>Bacillati</taxon>
        <taxon>Bacillota</taxon>
        <taxon>Clostridia</taxon>
        <taxon>Eubacteriales</taxon>
        <taxon>Desulfotomaculaceae</taxon>
        <taxon>Pelotomaculum</taxon>
    </lineage>
</organism>
<evidence type="ECO:0000256" key="18">
    <source>
        <dbReference type="ARBA" id="ARBA00048988"/>
    </source>
</evidence>
<dbReference type="AlphaFoldDB" id="A0A4Y7RA73"/>
<evidence type="ECO:0000256" key="15">
    <source>
        <dbReference type="ARBA" id="ARBA00023236"/>
    </source>
</evidence>
<dbReference type="Pfam" id="PF00580">
    <property type="entry name" value="UvrD-helicase"/>
    <property type="match status" value="1"/>
</dbReference>
<evidence type="ECO:0000256" key="13">
    <source>
        <dbReference type="ARBA" id="ARBA00023204"/>
    </source>
</evidence>
<evidence type="ECO:0000256" key="6">
    <source>
        <dbReference type="ARBA" id="ARBA00022801"/>
    </source>
</evidence>
<dbReference type="PRINTS" id="PR00726">
    <property type="entry name" value="LEXASERPTASE"/>
</dbReference>
<dbReference type="InterPro" id="IPR000212">
    <property type="entry name" value="DNA_helicase_UvrD/REP"/>
</dbReference>
<evidence type="ECO:0000256" key="14">
    <source>
        <dbReference type="ARBA" id="ARBA00023235"/>
    </source>
</evidence>
<proteinExistence type="inferred from homology"/>
<keyword evidence="12" id="KW-0804">Transcription</keyword>
<keyword evidence="14" id="KW-0413">Isomerase</keyword>
<evidence type="ECO:0000256" key="20">
    <source>
        <dbReference type="RuleBase" id="RU003991"/>
    </source>
</evidence>
<dbReference type="GO" id="GO:0009432">
    <property type="term" value="P:SOS response"/>
    <property type="evidence" value="ECO:0007669"/>
    <property type="project" value="UniProtKB-KW"/>
</dbReference>
<feature type="domain" description="UvrD-like helicase ATP-binding" evidence="21">
    <location>
        <begin position="2"/>
        <end position="309"/>
    </location>
</feature>
<evidence type="ECO:0000256" key="17">
    <source>
        <dbReference type="ARBA" id="ARBA00034808"/>
    </source>
</evidence>
<evidence type="ECO:0000256" key="11">
    <source>
        <dbReference type="ARBA" id="ARBA00023125"/>
    </source>
</evidence>
<accession>A0A4Y7RA73</accession>
<evidence type="ECO:0000313" key="23">
    <source>
        <dbReference type="Proteomes" id="UP000298324"/>
    </source>
</evidence>
<evidence type="ECO:0000256" key="7">
    <source>
        <dbReference type="ARBA" id="ARBA00022806"/>
    </source>
</evidence>
<keyword evidence="8 20" id="KW-0068">Autocatalytic cleavage</keyword>
<comment type="catalytic activity">
    <reaction evidence="18">
        <text>ATP + H2O = ADP + phosphate + H(+)</text>
        <dbReference type="Rhea" id="RHEA:13065"/>
        <dbReference type="ChEBI" id="CHEBI:15377"/>
        <dbReference type="ChEBI" id="CHEBI:15378"/>
        <dbReference type="ChEBI" id="CHEBI:30616"/>
        <dbReference type="ChEBI" id="CHEBI:43474"/>
        <dbReference type="ChEBI" id="CHEBI:456216"/>
        <dbReference type="EC" id="5.6.2.4"/>
    </reaction>
</comment>
<reference evidence="22 23" key="1">
    <citation type="journal article" date="2018" name="Environ. Microbiol.">
        <title>Novel energy conservation strategies and behaviour of Pelotomaculum schinkii driving syntrophic propionate catabolism.</title>
        <authorList>
            <person name="Hidalgo-Ahumada C.A.P."/>
            <person name="Nobu M.K."/>
            <person name="Narihiro T."/>
            <person name="Tamaki H."/>
            <person name="Liu W.T."/>
            <person name="Kamagata Y."/>
            <person name="Stams A.J.M."/>
            <person name="Imachi H."/>
            <person name="Sousa D.Z."/>
        </authorList>
    </citation>
    <scope>NUCLEOTIDE SEQUENCE [LARGE SCALE GENOMIC DNA]</scope>
    <source>
        <strain evidence="22 23">HH</strain>
    </source>
</reference>
<dbReference type="Proteomes" id="UP000298324">
    <property type="component" value="Unassembled WGS sequence"/>
</dbReference>
<evidence type="ECO:0000256" key="4">
    <source>
        <dbReference type="ARBA" id="ARBA00022741"/>
    </source>
</evidence>
<evidence type="ECO:0000256" key="10">
    <source>
        <dbReference type="ARBA" id="ARBA00023015"/>
    </source>
</evidence>
<dbReference type="NCBIfam" id="TIGR00498">
    <property type="entry name" value="lexA"/>
    <property type="match status" value="1"/>
</dbReference>
<dbReference type="Pfam" id="PF13588">
    <property type="entry name" value="HSDR_N_2"/>
    <property type="match status" value="1"/>
</dbReference>
<evidence type="ECO:0000313" key="22">
    <source>
        <dbReference type="EMBL" id="TEB05666.1"/>
    </source>
</evidence>
<dbReference type="InterPro" id="IPR036286">
    <property type="entry name" value="LexA/Signal_pep-like_sf"/>
</dbReference>
<gene>
    <name evidence="22" type="primary">lexA_4</name>
    <name evidence="22" type="ORF">Psch_02707</name>
</gene>
<dbReference type="EC" id="5.6.2.4" evidence="17"/>
<dbReference type="SUPFAM" id="SSF52540">
    <property type="entry name" value="P-loop containing nucleoside triphosphate hydrolases"/>
    <property type="match status" value="1"/>
</dbReference>
<keyword evidence="5" id="KW-0227">DNA damage</keyword>
<dbReference type="Pfam" id="PF13361">
    <property type="entry name" value="UvrD_C"/>
    <property type="match status" value="2"/>
</dbReference>
<keyword evidence="6 19" id="KW-0378">Hydrolase</keyword>
<dbReference type="InterPro" id="IPR039418">
    <property type="entry name" value="LexA-like"/>
</dbReference>
<evidence type="ECO:0000256" key="16">
    <source>
        <dbReference type="ARBA" id="ARBA00034617"/>
    </source>
</evidence>
<evidence type="ECO:0000256" key="3">
    <source>
        <dbReference type="ARBA" id="ARBA00022705"/>
    </source>
</evidence>
<keyword evidence="11" id="KW-0238">DNA-binding</keyword>
<dbReference type="GO" id="GO:0005524">
    <property type="term" value="F:ATP binding"/>
    <property type="evidence" value="ECO:0007669"/>
    <property type="project" value="UniProtKB-UniRule"/>
</dbReference>
<protein>
    <recommendedName>
        <fullName evidence="17">DNA 3'-5' helicase</fullName>
        <ecNumber evidence="17">5.6.2.4</ecNumber>
    </recommendedName>
</protein>
<evidence type="ECO:0000256" key="19">
    <source>
        <dbReference type="PROSITE-ProRule" id="PRU00560"/>
    </source>
</evidence>
<dbReference type="InterPro" id="IPR015927">
    <property type="entry name" value="Peptidase_S24_S26A/B/C"/>
</dbReference>
<keyword evidence="2" id="KW-0678">Repressor</keyword>
<comment type="caution">
    <text evidence="22">The sequence shown here is derived from an EMBL/GenBank/DDBJ whole genome shotgun (WGS) entry which is preliminary data.</text>
</comment>
<dbReference type="GO" id="GO:0045892">
    <property type="term" value="P:negative regulation of DNA-templated transcription"/>
    <property type="evidence" value="ECO:0007669"/>
    <property type="project" value="InterPro"/>
</dbReference>
<dbReference type="InterPro" id="IPR014017">
    <property type="entry name" value="DNA_helicase_UvrD-like_C"/>
</dbReference>
<comment type="catalytic activity">
    <reaction evidence="16">
        <text>Couples ATP hydrolysis with the unwinding of duplex DNA by translocating in the 3'-5' direction.</text>
        <dbReference type="EC" id="5.6.2.4"/>
    </reaction>
</comment>
<keyword evidence="4 19" id="KW-0547">Nucleotide-binding</keyword>
<dbReference type="RefSeq" id="WP_190258427.1">
    <property type="nucleotide sequence ID" value="NZ_QFGA01000002.1"/>
</dbReference>
<dbReference type="GO" id="GO:0004252">
    <property type="term" value="F:serine-type endopeptidase activity"/>
    <property type="evidence" value="ECO:0007669"/>
    <property type="project" value="InterPro"/>
</dbReference>
<comment type="similarity">
    <text evidence="1 20">Belongs to the peptidase S24 family.</text>
</comment>
<keyword evidence="23" id="KW-1185">Reference proteome</keyword>
<evidence type="ECO:0000256" key="5">
    <source>
        <dbReference type="ARBA" id="ARBA00022763"/>
    </source>
</evidence>
<dbReference type="InterPro" id="IPR014016">
    <property type="entry name" value="UvrD-like_ATP-bd"/>
</dbReference>
<dbReference type="FunFam" id="2.10.109.10:FF:000001">
    <property type="entry name" value="LexA repressor"/>
    <property type="match status" value="1"/>
</dbReference>
<evidence type="ECO:0000256" key="9">
    <source>
        <dbReference type="ARBA" id="ARBA00022840"/>
    </source>
</evidence>
<keyword evidence="3" id="KW-0235">DNA replication</keyword>
<evidence type="ECO:0000256" key="8">
    <source>
        <dbReference type="ARBA" id="ARBA00022813"/>
    </source>
</evidence>
<keyword evidence="10" id="KW-0805">Transcription regulation</keyword>
<dbReference type="InterPro" id="IPR006200">
    <property type="entry name" value="LexA"/>
</dbReference>
<dbReference type="InterPro" id="IPR027417">
    <property type="entry name" value="P-loop_NTPase"/>
</dbReference>
<keyword evidence="9 19" id="KW-0067">ATP-binding</keyword>
<sequence length="810" mass="93580">MQLNLEQKKLILMEPSGHILIKGVAGSGKTTVAVHRISHLMKRYCLEKDDKVLLVTFNKTLRNYIKYLYNKVENPEDQISIGELLSTEGKVDIKTIDSIVYSYYRKCCSDTNIKFASNNDKFSLMSKAIYLLAEKGPATKIINHKNANFLIDEIEWIDACLIETLEEYQQVDRTGRATNVMQKTPQKLLKNSEIRSSIFELKEIYQELMTKDKLTEFRMLNKIALTSPVKDAETYTHIIIDESQDLTKAQLEMVKRIYKPKPYSSITFIADNAQSIYTHSWLGKGRSYTTLGYDMSGKSRTLSKNYRTTTQISEAAYSLQEKDETLKNDTDFVKPLLVDRKGHYPIYRNFATLKEELDHIKVTIHELSSEYKLSEICIIAKERRIAQEAQHYLAQQKLPCEILDRDNPNFESDMVKVCTMHSIKGLEFKVVLIICINEGVIPFTGGMSEDDDKVLESDERKLLYVGMTRANDLLYLSSHQKPSRFIQEIDTAYLRFRRNTCLKPLYPISITDYLKKDKILDVYAKEETIRQWILRELIDSYGYKEEMLEVEYPVMDFSRKGFADIIVKIYFQGKWVPYILVETKKYRAGIVDAEKQAASYMRLLDTVRYCLITDGHSLKIMDRDLDEIEDLPRFNNLMLPDTLQRYCYKSYRNQPDMIYERDSEEPGVISLKRWDSELAIPDVEVMDIPVLGDVIAGSPLKVNEEIKDRFTLPLTWMSQPKNTFMLEVVGDSMKDAGIDVGDYVIVNKQSTADNGQIVIALLDDEATLKRYMQMGDSVLLIPENSRYEPINLNPDQVQINGIVIGLLKKL</sequence>
<dbReference type="InterPro" id="IPR029464">
    <property type="entry name" value="HSDR_N"/>
</dbReference>
<feature type="binding site" evidence="19">
    <location>
        <begin position="23"/>
        <end position="30"/>
    </location>
    <ligand>
        <name>ATP</name>
        <dbReference type="ChEBI" id="CHEBI:30616"/>
    </ligand>
</feature>
<dbReference type="InterPro" id="IPR006197">
    <property type="entry name" value="Peptidase_S24_LexA"/>
</dbReference>
<dbReference type="GO" id="GO:0005829">
    <property type="term" value="C:cytosol"/>
    <property type="evidence" value="ECO:0007669"/>
    <property type="project" value="TreeGrafter"/>
</dbReference>
<dbReference type="GO" id="GO:0016887">
    <property type="term" value="F:ATP hydrolysis activity"/>
    <property type="evidence" value="ECO:0007669"/>
    <property type="project" value="RHEA"/>
</dbReference>
<dbReference type="Gene3D" id="2.10.109.10">
    <property type="entry name" value="Umud Fragment, subunit A"/>
    <property type="match status" value="1"/>
</dbReference>
<dbReference type="GO" id="GO:0043138">
    <property type="term" value="F:3'-5' DNA helicase activity"/>
    <property type="evidence" value="ECO:0007669"/>
    <property type="project" value="UniProtKB-EC"/>
</dbReference>
<dbReference type="SUPFAM" id="SSF51306">
    <property type="entry name" value="LexA/Signal peptidase"/>
    <property type="match status" value="1"/>
</dbReference>
<dbReference type="Gene3D" id="3.40.50.300">
    <property type="entry name" value="P-loop containing nucleotide triphosphate hydrolases"/>
    <property type="match status" value="3"/>
</dbReference>
<dbReference type="GO" id="GO:0000725">
    <property type="term" value="P:recombinational repair"/>
    <property type="evidence" value="ECO:0007669"/>
    <property type="project" value="TreeGrafter"/>
</dbReference>
<evidence type="ECO:0000259" key="21">
    <source>
        <dbReference type="PROSITE" id="PS51198"/>
    </source>
</evidence>
<dbReference type="GO" id="GO:0003677">
    <property type="term" value="F:DNA binding"/>
    <property type="evidence" value="ECO:0007669"/>
    <property type="project" value="UniProtKB-KW"/>
</dbReference>